<evidence type="ECO:0000256" key="1">
    <source>
        <dbReference type="SAM" id="SignalP"/>
    </source>
</evidence>
<evidence type="ECO:0000313" key="4">
    <source>
        <dbReference type="Proteomes" id="UP000575898"/>
    </source>
</evidence>
<comment type="caution">
    <text evidence="3">The sequence shown here is derived from an EMBL/GenBank/DDBJ whole genome shotgun (WGS) entry which is preliminary data.</text>
</comment>
<protein>
    <submittedName>
        <fullName evidence="3">Polar amino acid transport system substrate-binding protein</fullName>
    </submittedName>
</protein>
<dbReference type="Gene3D" id="3.40.190.10">
    <property type="entry name" value="Periplasmic binding protein-like II"/>
    <property type="match status" value="2"/>
</dbReference>
<feature type="signal peptide" evidence="1">
    <location>
        <begin position="1"/>
        <end position="28"/>
    </location>
</feature>
<name>A0A840MHQ8_9PROT</name>
<keyword evidence="4" id="KW-1185">Reference proteome</keyword>
<feature type="chain" id="PRO_5033008960" evidence="1">
    <location>
        <begin position="29"/>
        <end position="266"/>
    </location>
</feature>
<dbReference type="AlphaFoldDB" id="A0A840MHQ8"/>
<dbReference type="EMBL" id="JACHHY010000006">
    <property type="protein sequence ID" value="MBB5017930.1"/>
    <property type="molecule type" value="Genomic_DNA"/>
</dbReference>
<organism evidence="3 4">
    <name type="scientific">Chitinivorax tropicus</name>
    <dbReference type="NCBI Taxonomy" id="714531"/>
    <lineage>
        <taxon>Bacteria</taxon>
        <taxon>Pseudomonadati</taxon>
        <taxon>Pseudomonadota</taxon>
        <taxon>Betaproteobacteria</taxon>
        <taxon>Chitinivorax</taxon>
    </lineage>
</organism>
<gene>
    <name evidence="3" type="ORF">HNQ59_001215</name>
</gene>
<proteinExistence type="predicted"/>
<evidence type="ECO:0000313" key="3">
    <source>
        <dbReference type="EMBL" id="MBB5017930.1"/>
    </source>
</evidence>
<accession>A0A840MHQ8</accession>
<evidence type="ECO:0000259" key="2">
    <source>
        <dbReference type="Pfam" id="PF00497"/>
    </source>
</evidence>
<reference evidence="3 4" key="1">
    <citation type="submission" date="2020-08" db="EMBL/GenBank/DDBJ databases">
        <title>Genomic Encyclopedia of Type Strains, Phase IV (KMG-IV): sequencing the most valuable type-strain genomes for metagenomic binning, comparative biology and taxonomic classification.</title>
        <authorList>
            <person name="Goeker M."/>
        </authorList>
    </citation>
    <scope>NUCLEOTIDE SEQUENCE [LARGE SCALE GENOMIC DNA]</scope>
    <source>
        <strain evidence="3 4">DSM 27165</strain>
    </source>
</reference>
<sequence>MILRSNRECAFLPWLCSLTIGLSSTLYAHTPPPLVLCFEDIPQKPWTHPDGSGLNLDLLRMVQRRLNEQLIFVPKPWKRCLQELKAGKIDGVIGGQDAPDRRTFAVFPTLPKGQIDSKYRLFGDRFYIYVARGSLVDWDGVQVSNLSKPVAIQSAYAIHHKLDRLGVHYIEAGKTAADGFRLMEAGVVDAVIAQGDEGTALLEREHRFKDQFIQLPNPFDTVAFYLFFSQATYNKSPTRIRSIWQEIEKVRESGEYKKMEAKAFEK</sequence>
<dbReference type="RefSeq" id="WP_184036472.1">
    <property type="nucleotide sequence ID" value="NZ_JACHHY010000006.1"/>
</dbReference>
<dbReference type="Proteomes" id="UP000575898">
    <property type="component" value="Unassembled WGS sequence"/>
</dbReference>
<dbReference type="InterPro" id="IPR001638">
    <property type="entry name" value="Solute-binding_3/MltF_N"/>
</dbReference>
<dbReference type="SUPFAM" id="SSF53850">
    <property type="entry name" value="Periplasmic binding protein-like II"/>
    <property type="match status" value="1"/>
</dbReference>
<dbReference type="Pfam" id="PF00497">
    <property type="entry name" value="SBP_bac_3"/>
    <property type="match status" value="1"/>
</dbReference>
<feature type="domain" description="Solute-binding protein family 3/N-terminal" evidence="2">
    <location>
        <begin position="52"/>
        <end position="265"/>
    </location>
</feature>
<keyword evidence="1" id="KW-0732">Signal</keyword>